<sequence>MSTKNKIIEAATHLFAEKGYEGMTIKLIASEVGVTPPAVYAFFKSKEDVFLHIYKGILRDHLKITSGTNQRHQKNSAKEQLDDMLNQVIEFQLKEAMQMKIYVRLMLFPPGFLEEDLKAQLREVEKQEQELLSDIFKRGMENGEIKQGDPHELATLMICVMDGLFWQMQRYEEATFKQHFQVIWDQFWRGIKN</sequence>
<feature type="coiled-coil region" evidence="5">
    <location>
        <begin position="74"/>
        <end position="134"/>
    </location>
</feature>
<dbReference type="InterPro" id="IPR041490">
    <property type="entry name" value="KstR2_TetR_C"/>
</dbReference>
<dbReference type="PROSITE" id="PS50977">
    <property type="entry name" value="HTH_TETR_2"/>
    <property type="match status" value="1"/>
</dbReference>
<dbReference type="Pfam" id="PF17932">
    <property type="entry name" value="TetR_C_24"/>
    <property type="match status" value="1"/>
</dbReference>
<dbReference type="InterPro" id="IPR001647">
    <property type="entry name" value="HTH_TetR"/>
</dbReference>
<dbReference type="InterPro" id="IPR050109">
    <property type="entry name" value="HTH-type_TetR-like_transc_reg"/>
</dbReference>
<dbReference type="PROSITE" id="PS01081">
    <property type="entry name" value="HTH_TETR_1"/>
    <property type="match status" value="1"/>
</dbReference>
<reference evidence="7 8" key="1">
    <citation type="submission" date="2021-06" db="EMBL/GenBank/DDBJ databases">
        <title>Bacillus sp. RD4P76, an endophyte from a halophyte.</title>
        <authorList>
            <person name="Sun J.-Q."/>
        </authorList>
    </citation>
    <scope>NUCLEOTIDE SEQUENCE [LARGE SCALE GENOMIC DNA]</scope>
    <source>
        <strain evidence="7 8">CGMCC 1.15917</strain>
    </source>
</reference>
<evidence type="ECO:0000256" key="5">
    <source>
        <dbReference type="SAM" id="Coils"/>
    </source>
</evidence>
<keyword evidence="8" id="KW-1185">Reference proteome</keyword>
<protein>
    <submittedName>
        <fullName evidence="7">TetR/AcrR family transcriptional regulator</fullName>
    </submittedName>
</protein>
<evidence type="ECO:0000256" key="1">
    <source>
        <dbReference type="ARBA" id="ARBA00023015"/>
    </source>
</evidence>
<evidence type="ECO:0000256" key="2">
    <source>
        <dbReference type="ARBA" id="ARBA00023125"/>
    </source>
</evidence>
<keyword evidence="3" id="KW-0804">Transcription</keyword>
<accession>A0ABS6JKU8</accession>
<name>A0ABS6JKU8_9BACI</name>
<comment type="caution">
    <text evidence="7">The sequence shown here is derived from an EMBL/GenBank/DDBJ whole genome shotgun (WGS) entry which is preliminary data.</text>
</comment>
<dbReference type="PANTHER" id="PTHR30055:SF238">
    <property type="entry name" value="MYCOFACTOCIN BIOSYNTHESIS TRANSCRIPTIONAL REGULATOR MFTR-RELATED"/>
    <property type="match status" value="1"/>
</dbReference>
<evidence type="ECO:0000313" key="8">
    <source>
        <dbReference type="Proteomes" id="UP000784880"/>
    </source>
</evidence>
<keyword evidence="1" id="KW-0805">Transcription regulation</keyword>
<proteinExistence type="predicted"/>
<evidence type="ECO:0000256" key="4">
    <source>
        <dbReference type="PROSITE-ProRule" id="PRU00335"/>
    </source>
</evidence>
<feature type="DNA-binding region" description="H-T-H motif" evidence="4">
    <location>
        <begin position="24"/>
        <end position="43"/>
    </location>
</feature>
<keyword evidence="5" id="KW-0175">Coiled coil</keyword>
<dbReference type="Proteomes" id="UP000784880">
    <property type="component" value="Unassembled WGS sequence"/>
</dbReference>
<evidence type="ECO:0000313" key="7">
    <source>
        <dbReference type="EMBL" id="MBU9713452.1"/>
    </source>
</evidence>
<feature type="domain" description="HTH tetR-type" evidence="6">
    <location>
        <begin position="1"/>
        <end position="61"/>
    </location>
</feature>
<dbReference type="PANTHER" id="PTHR30055">
    <property type="entry name" value="HTH-TYPE TRANSCRIPTIONAL REGULATOR RUTR"/>
    <property type="match status" value="1"/>
</dbReference>
<keyword evidence="2 4" id="KW-0238">DNA-binding</keyword>
<evidence type="ECO:0000256" key="3">
    <source>
        <dbReference type="ARBA" id="ARBA00023163"/>
    </source>
</evidence>
<organism evidence="7 8">
    <name type="scientific">Evansella tamaricis</name>
    <dbReference type="NCBI Taxonomy" id="2069301"/>
    <lineage>
        <taxon>Bacteria</taxon>
        <taxon>Bacillati</taxon>
        <taxon>Bacillota</taxon>
        <taxon>Bacilli</taxon>
        <taxon>Bacillales</taxon>
        <taxon>Bacillaceae</taxon>
        <taxon>Evansella</taxon>
    </lineage>
</organism>
<dbReference type="EMBL" id="JAHQCS010000137">
    <property type="protein sequence ID" value="MBU9713452.1"/>
    <property type="molecule type" value="Genomic_DNA"/>
</dbReference>
<dbReference type="InterPro" id="IPR023772">
    <property type="entry name" value="DNA-bd_HTH_TetR-type_CS"/>
</dbReference>
<gene>
    <name evidence="7" type="ORF">KS419_17120</name>
</gene>
<dbReference type="RefSeq" id="WP_217067611.1">
    <property type="nucleotide sequence ID" value="NZ_JAHQCS010000137.1"/>
</dbReference>
<dbReference type="Pfam" id="PF00440">
    <property type="entry name" value="TetR_N"/>
    <property type="match status" value="1"/>
</dbReference>
<evidence type="ECO:0000259" key="6">
    <source>
        <dbReference type="PROSITE" id="PS50977"/>
    </source>
</evidence>